<proteinExistence type="predicted"/>
<keyword evidence="2" id="KW-1185">Reference proteome</keyword>
<protein>
    <submittedName>
        <fullName evidence="1">Uncharacterized protein</fullName>
    </submittedName>
</protein>
<comment type="caution">
    <text evidence="1">The sequence shown here is derived from an EMBL/GenBank/DDBJ whole genome shotgun (WGS) entry which is preliminary data.</text>
</comment>
<organism evidence="1 2">
    <name type="scientific">Lindgomyces ingoldianus</name>
    <dbReference type="NCBI Taxonomy" id="673940"/>
    <lineage>
        <taxon>Eukaryota</taxon>
        <taxon>Fungi</taxon>
        <taxon>Dikarya</taxon>
        <taxon>Ascomycota</taxon>
        <taxon>Pezizomycotina</taxon>
        <taxon>Dothideomycetes</taxon>
        <taxon>Pleosporomycetidae</taxon>
        <taxon>Pleosporales</taxon>
        <taxon>Lindgomycetaceae</taxon>
        <taxon>Lindgomyces</taxon>
    </lineage>
</organism>
<gene>
    <name evidence="1" type="ORF">BDR25DRAFT_310099</name>
</gene>
<evidence type="ECO:0000313" key="2">
    <source>
        <dbReference type="Proteomes" id="UP000799755"/>
    </source>
</evidence>
<sequence>MGLRFPLQERIHALTGLLGINDFILMGGLKKTELLARCNSRGMLLTNASRSPRVCIFVTQKLDLTQLLKATMTAVPRVRIRGQRGRLEEAALAAVEKLQFQYCGTEYCRDESRLDKGEKNQTNFPVHPLGLLAITELRRLPRRFQQDGVARNVHG</sequence>
<name>A0ACB6REM0_9PLEO</name>
<reference evidence="1" key="1">
    <citation type="journal article" date="2020" name="Stud. Mycol.">
        <title>101 Dothideomycetes genomes: a test case for predicting lifestyles and emergence of pathogens.</title>
        <authorList>
            <person name="Haridas S."/>
            <person name="Albert R."/>
            <person name="Binder M."/>
            <person name="Bloem J."/>
            <person name="Labutti K."/>
            <person name="Salamov A."/>
            <person name="Andreopoulos B."/>
            <person name="Baker S."/>
            <person name="Barry K."/>
            <person name="Bills G."/>
            <person name="Bluhm B."/>
            <person name="Cannon C."/>
            <person name="Castanera R."/>
            <person name="Culley D."/>
            <person name="Daum C."/>
            <person name="Ezra D."/>
            <person name="Gonzalez J."/>
            <person name="Henrissat B."/>
            <person name="Kuo A."/>
            <person name="Liang C."/>
            <person name="Lipzen A."/>
            <person name="Lutzoni F."/>
            <person name="Magnuson J."/>
            <person name="Mondo S."/>
            <person name="Nolan M."/>
            <person name="Ohm R."/>
            <person name="Pangilinan J."/>
            <person name="Park H.-J."/>
            <person name="Ramirez L."/>
            <person name="Alfaro M."/>
            <person name="Sun H."/>
            <person name="Tritt A."/>
            <person name="Yoshinaga Y."/>
            <person name="Zwiers L.-H."/>
            <person name="Turgeon B."/>
            <person name="Goodwin S."/>
            <person name="Spatafora J."/>
            <person name="Crous P."/>
            <person name="Grigoriev I."/>
        </authorList>
    </citation>
    <scope>NUCLEOTIDE SEQUENCE</scope>
    <source>
        <strain evidence="1">ATCC 200398</strain>
    </source>
</reference>
<accession>A0ACB6REM0</accession>
<evidence type="ECO:0000313" key="1">
    <source>
        <dbReference type="EMBL" id="KAF2476765.1"/>
    </source>
</evidence>
<dbReference type="EMBL" id="MU003494">
    <property type="protein sequence ID" value="KAF2476765.1"/>
    <property type="molecule type" value="Genomic_DNA"/>
</dbReference>
<dbReference type="Proteomes" id="UP000799755">
    <property type="component" value="Unassembled WGS sequence"/>
</dbReference>